<reference evidence="4 5" key="1">
    <citation type="submission" date="2017-08" db="EMBL/GenBank/DDBJ databases">
        <authorList>
            <person name="de Groot N.N."/>
        </authorList>
    </citation>
    <scope>NUCLEOTIDE SEQUENCE [LARGE SCALE GENOMIC DNA]</scope>
    <source>
        <strain evidence="4 5">JA575</strain>
    </source>
</reference>
<keyword evidence="2" id="KW-0732">Signal</keyword>
<dbReference type="EMBL" id="UFQQ01000005">
    <property type="protein sequence ID" value="SSW90175.1"/>
    <property type="molecule type" value="Genomic_DNA"/>
</dbReference>
<dbReference type="Proteomes" id="UP000256343">
    <property type="component" value="Unassembled WGS sequence"/>
</dbReference>
<accession>A0A336JKH8</accession>
<dbReference type="AlphaFoldDB" id="A0A336JKH8"/>
<dbReference type="EMBL" id="QRDT01000005">
    <property type="protein sequence ID" value="RED38150.1"/>
    <property type="molecule type" value="Genomic_DNA"/>
</dbReference>
<feature type="region of interest" description="Disordered" evidence="1">
    <location>
        <begin position="1206"/>
        <end position="1225"/>
    </location>
</feature>
<feature type="region of interest" description="Disordered" evidence="1">
    <location>
        <begin position="398"/>
        <end position="423"/>
    </location>
</feature>
<dbReference type="SUPFAM" id="SSF48452">
    <property type="entry name" value="TPR-like"/>
    <property type="match status" value="1"/>
</dbReference>
<evidence type="ECO:0000256" key="2">
    <source>
        <dbReference type="SAM" id="SignalP"/>
    </source>
</evidence>
<reference evidence="3 6" key="2">
    <citation type="submission" date="2018-07" db="EMBL/GenBank/DDBJ databases">
        <title>Genomic Encyclopedia of Archaeal and Bacterial Type Strains, Phase II (KMG-II): from individual species to whole genera.</title>
        <authorList>
            <person name="Goeker M."/>
        </authorList>
    </citation>
    <scope>NUCLEOTIDE SEQUENCE [LARGE SCALE GENOMIC DNA]</scope>
    <source>
        <strain evidence="3 6">JA575</strain>
    </source>
</reference>
<name>A0A336JKH8_9BRAD</name>
<feature type="region of interest" description="Disordered" evidence="1">
    <location>
        <begin position="302"/>
        <end position="384"/>
    </location>
</feature>
<dbReference type="Gene3D" id="1.25.40.10">
    <property type="entry name" value="Tetratricopeptide repeat domain"/>
    <property type="match status" value="1"/>
</dbReference>
<dbReference type="Proteomes" id="UP000252631">
    <property type="component" value="Unassembled WGS sequence"/>
</dbReference>
<feature type="compositionally biased region" description="Low complexity" evidence="1">
    <location>
        <begin position="399"/>
        <end position="414"/>
    </location>
</feature>
<evidence type="ECO:0000256" key="1">
    <source>
        <dbReference type="SAM" id="MobiDB-lite"/>
    </source>
</evidence>
<feature type="chain" id="PRO_5016276651" description="Tetratricopeptide repeat protein" evidence="2">
    <location>
        <begin position="38"/>
        <end position="1237"/>
    </location>
</feature>
<protein>
    <recommendedName>
        <fullName evidence="7">Tetratricopeptide repeat protein</fullName>
    </recommendedName>
</protein>
<evidence type="ECO:0000313" key="3">
    <source>
        <dbReference type="EMBL" id="RED38150.1"/>
    </source>
</evidence>
<organism evidence="4 5">
    <name type="scientific">Rhodopseudomonas pentothenatexigens</name>
    <dbReference type="NCBI Taxonomy" id="999699"/>
    <lineage>
        <taxon>Bacteria</taxon>
        <taxon>Pseudomonadati</taxon>
        <taxon>Pseudomonadota</taxon>
        <taxon>Alphaproteobacteria</taxon>
        <taxon>Hyphomicrobiales</taxon>
        <taxon>Nitrobacteraceae</taxon>
        <taxon>Rhodopseudomonas</taxon>
    </lineage>
</organism>
<evidence type="ECO:0008006" key="7">
    <source>
        <dbReference type="Google" id="ProtNLM"/>
    </source>
</evidence>
<keyword evidence="6" id="KW-1185">Reference proteome</keyword>
<proteinExistence type="predicted"/>
<sequence length="1237" mass="132583">MAAAGVWSQALVRRVARLCLALALLIAAALTAQPAAAQVRGEASFEAKGGYGRLLLKLAEDVESDVATAGLIVVIRFKRPVDIPVDKLAESASGYIGSARVDPDGYAIRLAMTRKLTVNAMAAGERLFVDLLPENWTGAPPGLPPDVVKELAERARAAERALRAQRATAEVKKRPPIRVRTSVQPTFVRYVFEVPPEVRVSSTLTDRKLSVQFNTPLTFDLADAQLASPPSVASIAQAMDGGNSTVDFTLIGGADVHSFREEKNFIIDVGFQPSGSESPQTMGPSALKLPEIGRLDPKQFLQADAPAPKPAGEAKAETEQKSDTKPAPAAAEAKQTKPATPAGPQRPPAASVTAAPTPPPSLAGPSVTPSLAGPPARPSSAAAPPAEIRIAAPAPPAEPVVAAPQPAPVASAPAAEPPPAKPAVSNVARPVEVRMRNDGLHLAFTFAAPTPAALFRRGDVLWLVLDNTAAFDLSAIRREGSAVVADASRVPLASGQAIRIQLGRPQIATLNEEDGSGRSWSVILADAGRAASQPLTAVRNIADPARASVSIALPAIGQVQRLADPDAGDTLTVVTALPPPRGFIKRQNFVEFNLLESIHGVVIDLRSDDVSVEAAADAVVLTRPGGLTLSSAPETNGDTTAERPFFDVRQWDKDQTGSFNEMLDARLAAASVADGDDKLPARLDLARFYMARGLYPEAKGVLDLALSASKPGQEDAATMLGHAAASALMWRPEQTLKDVANPTIASTYDAQMWKGVALARQGKWAEAREKLKSVQFAITALPLDIQRAVLGAAMRASLEVRDYSGAAKLSTDFDLVGVSPEIRPQVMVMRGWLDEALGREQDALKKYKEAMASPDRQAAAEARFRDILLRLKRDELTPADALPELERLSVNWRGDDLEVSTQQLLSKMYADAGRYRESLQAARVATQLAPNSEAARKAQDDSRTLFSQIFLGSKGDDLPPIEALAMFYEYRELTPIGRRGDEMIRRLADRLVAVDLLDQASELLQYQVDKRLEGAARAQVAAKLAMIYLMNRKPDRAIGALHSSRIADLAGELRQQRLLLEARAQSDIGRHDLALDIISNIGGREAIRLRSDVYWAARRWRESSEQIELYLGDRWKDFTPLSAAEKSDVVRAVVGYALAEDSLGLDRFREKFAPLMTDPADRAAFDIASQPTAGNSAAFAAIAKIAASVDTLEGFLREMKQRFPDASARAVPPGADMTSTGTLPQIPPKVRVIQTAR</sequence>
<gene>
    <name evidence="3" type="ORF">BJ125_105230</name>
    <name evidence="4" type="ORF">SAMN05892882_105230</name>
</gene>
<dbReference type="InterPro" id="IPR011990">
    <property type="entry name" value="TPR-like_helical_dom_sf"/>
</dbReference>
<evidence type="ECO:0000313" key="4">
    <source>
        <dbReference type="EMBL" id="SSW90175.1"/>
    </source>
</evidence>
<evidence type="ECO:0000313" key="5">
    <source>
        <dbReference type="Proteomes" id="UP000252631"/>
    </source>
</evidence>
<feature type="compositionally biased region" description="Basic and acidic residues" evidence="1">
    <location>
        <begin position="312"/>
        <end position="324"/>
    </location>
</feature>
<evidence type="ECO:0000313" key="6">
    <source>
        <dbReference type="Proteomes" id="UP000256343"/>
    </source>
</evidence>
<feature type="signal peptide" evidence="2">
    <location>
        <begin position="1"/>
        <end position="37"/>
    </location>
</feature>